<evidence type="ECO:0000313" key="3">
    <source>
        <dbReference type="Proteomes" id="UP000652761"/>
    </source>
</evidence>
<name>A0A843V5K3_COLES</name>
<dbReference type="InterPro" id="IPR012870">
    <property type="entry name" value="DUF1666"/>
</dbReference>
<comment type="caution">
    <text evidence="2">The sequence shown here is derived from an EMBL/GenBank/DDBJ whole genome shotgun (WGS) entry which is preliminary data.</text>
</comment>
<dbReference type="Pfam" id="PF07891">
    <property type="entry name" value="DUF1666"/>
    <property type="match status" value="1"/>
</dbReference>
<reference evidence="2" key="1">
    <citation type="submission" date="2017-07" db="EMBL/GenBank/DDBJ databases">
        <title>Taro Niue Genome Assembly and Annotation.</title>
        <authorList>
            <person name="Atibalentja N."/>
            <person name="Keating K."/>
            <person name="Fields C.J."/>
        </authorList>
    </citation>
    <scope>NUCLEOTIDE SEQUENCE</scope>
    <source>
        <strain evidence="2">Niue_2</strain>
        <tissue evidence="2">Leaf</tissue>
    </source>
</reference>
<dbReference type="PANTHER" id="PTHR46741:SF7">
    <property type="entry name" value="TRANSMEMBRANE PROTEIN"/>
    <property type="match status" value="1"/>
</dbReference>
<dbReference type="PANTHER" id="PTHR46741">
    <property type="entry name" value="OS09G0413600 PROTEIN"/>
    <property type="match status" value="1"/>
</dbReference>
<feature type="compositionally biased region" description="Basic and acidic residues" evidence="1">
    <location>
        <begin position="234"/>
        <end position="252"/>
    </location>
</feature>
<protein>
    <submittedName>
        <fullName evidence="2">Uncharacterized protein</fullName>
    </submittedName>
</protein>
<dbReference type="OrthoDB" id="762807at2759"/>
<dbReference type="EMBL" id="NMUH01001349">
    <property type="protein sequence ID" value="MQL91511.1"/>
    <property type="molecule type" value="Genomic_DNA"/>
</dbReference>
<dbReference type="Proteomes" id="UP000652761">
    <property type="component" value="Unassembled WGS sequence"/>
</dbReference>
<dbReference type="AlphaFoldDB" id="A0A843V5K3"/>
<gene>
    <name evidence="2" type="ORF">Taro_024130</name>
</gene>
<accession>A0A843V5K3</accession>
<evidence type="ECO:0000313" key="2">
    <source>
        <dbReference type="EMBL" id="MQL91511.1"/>
    </source>
</evidence>
<evidence type="ECO:0000256" key="1">
    <source>
        <dbReference type="SAM" id="MobiDB-lite"/>
    </source>
</evidence>
<sequence length="644" mass="72111">MDLLLSFFFIVETVFIPYGVTKCRLRHYIHPSLLVVSVLFLVGETLVRSVLLVPVPPLGITGRVILTGFRLFKGWIIGLILIAANLVTAPEGSAGGEEYFHDCSQESEDVEVELDPAGTIVPCDQWHVADHEPAGNPCRSVVLSSDYASVLPVNANVTVQQYQENECFVEEGCLDWDKAEGKREPAAIICTDEEQRREDGSSVLHEDMLPATSEAWGEELNDVVLPTLQIGDHGSAEDESKPPDSDSESERSEELDDVTFLFLPLTAGVEGVAEEPDPAAFIDQLDADEDLDQEREAASSFWLPIDWNEDAEEEAYALQSAAETSLAIRVAERDEQHDIFYRQYMKKMGWFDQLNSERIHQASAILEMDLRDPGFLESIQPKIRSLQGTTLSSLIKGVERDLEQVYVAQSCLGWAVLHDQYRTVESLASSSSAGNAFPCGNVTGKFQQFRVLLHRYMENECREVNRFWSYCQSRFSAANLLQVPDVSVFEAFGADAAAETTTASDMLVAIEKAIQVFWDFLETDNCRPSGILKKLLWTNPQVDDARDLDLLDKLKKEVGQKDKRLKDLRKTRRRGWKKTTPVLATQGIKTLLSLIDIKLVSRVLRMSSISTPQLRWCQGMLESIEINNGRVVRSCNGTFLFPSS</sequence>
<feature type="region of interest" description="Disordered" evidence="1">
    <location>
        <begin position="232"/>
        <end position="255"/>
    </location>
</feature>
<proteinExistence type="predicted"/>
<organism evidence="2 3">
    <name type="scientific">Colocasia esculenta</name>
    <name type="common">Wild taro</name>
    <name type="synonym">Arum esculentum</name>
    <dbReference type="NCBI Taxonomy" id="4460"/>
    <lineage>
        <taxon>Eukaryota</taxon>
        <taxon>Viridiplantae</taxon>
        <taxon>Streptophyta</taxon>
        <taxon>Embryophyta</taxon>
        <taxon>Tracheophyta</taxon>
        <taxon>Spermatophyta</taxon>
        <taxon>Magnoliopsida</taxon>
        <taxon>Liliopsida</taxon>
        <taxon>Araceae</taxon>
        <taxon>Aroideae</taxon>
        <taxon>Colocasieae</taxon>
        <taxon>Colocasia</taxon>
    </lineage>
</organism>
<keyword evidence="3" id="KW-1185">Reference proteome</keyword>